<proteinExistence type="predicted"/>
<dbReference type="AlphaFoldDB" id="A0A4V3CFK9"/>
<organism evidence="2 3">
    <name type="scientific">Halanaerobium saccharolyticum</name>
    <dbReference type="NCBI Taxonomy" id="43595"/>
    <lineage>
        <taxon>Bacteria</taxon>
        <taxon>Bacillati</taxon>
        <taxon>Bacillota</taxon>
        <taxon>Clostridia</taxon>
        <taxon>Halanaerobiales</taxon>
        <taxon>Halanaerobiaceae</taxon>
        <taxon>Halanaerobium</taxon>
    </lineage>
</organism>
<name>A0A4V3CFK9_9FIRM</name>
<dbReference type="OrthoDB" id="2080486at2"/>
<gene>
    <name evidence="2" type="ORF">DFR79_104168</name>
</gene>
<dbReference type="EMBL" id="SNWX01000004">
    <property type="protein sequence ID" value="TDO94202.1"/>
    <property type="molecule type" value="Genomic_DNA"/>
</dbReference>
<feature type="domain" description="Phosphodiester glycosidase" evidence="1">
    <location>
        <begin position="677"/>
        <end position="844"/>
    </location>
</feature>
<dbReference type="InterPro" id="IPR018711">
    <property type="entry name" value="NAGPA"/>
</dbReference>
<accession>A0A4V3CFK9</accession>
<comment type="caution">
    <text evidence="2">The sequence shown here is derived from an EMBL/GenBank/DDBJ whole genome shotgun (WGS) entry which is preliminary data.</text>
</comment>
<evidence type="ECO:0000259" key="1">
    <source>
        <dbReference type="Pfam" id="PF09992"/>
    </source>
</evidence>
<evidence type="ECO:0000313" key="3">
    <source>
        <dbReference type="Proteomes" id="UP000295064"/>
    </source>
</evidence>
<dbReference type="RefSeq" id="WP_133514315.1">
    <property type="nucleotide sequence ID" value="NZ_SNWX01000004.1"/>
</dbReference>
<dbReference type="Proteomes" id="UP000295064">
    <property type="component" value="Unassembled WGS sequence"/>
</dbReference>
<sequence length="847" mass="98719">MSREKFSSIYNQNYIGGSFLRKELKGHFQFYRYNYAALSVDAAKGNFKMKDSLNDFLFTKNIISKKEYKAFYDYLREYFYSFSELADLSDEEIYGEIQKHRWNIYRGQAFSDLRELRNNNLKKCYNKSQQINDLDSLLKEIIYSDLEIEKRKMQSPINKIENLKKEILRSDKELTLIADHYTQLPFLLKLISDNLLNGKKEIEIKINLLLKKRTTVAEPDLSDWEYLNSIAKNDQLESLVQDYRFKLLSYNSYSPGIDLSELDLAVKEIFSRAVKRKSLVIGFGESLIFSLNQSNFDYYILAAVRSIRAQRYTNLYRNGSVNIPFIAAKVFAGETAALNFSGVELIDKTLYHYNYLFDKIGRHKDQSINELCPKIKFNFYSNTFLDSDLPEFEINRKNNLSNIESIKQARFKAIIENNNKLIYQSSYYDLKDFTRLNKINNLKEIEEPLIFNSIIVKDPAKIELKPFLAEGTNNGIVSARQLVKKSIQPKNSAFYHNFLYFLTDKLISDYNELRKEYPLEQLNLDNIFLGYYLQNRGSRKESFPLYNKGFMGYSNSGQIIFGNRRLEGGNLEINGYKISWTKEQVNSLEKNFDFIIYTPMIENESLAEKVIDFRNYKYFIGRDRLNLLLIDNKIVVVKEGELVMPSIGVVLSFVGEMKAKIKRILNLEEIKGQYYQTAEYNLNIKLDPPSEIAKKDWEDIVWAYGGGTILVKNGDNLVKNRESQIEAFKNEGWFHPLSKRTQETQLQKWERGPRTVIGTTKDQRFFVATFSGRTRLSCGANFAEVVEILKKEIKNLNWVMNLDGGASSCLALIYKKEFFELNYPAVSNYTAAGMARPVNSMIFIKKR</sequence>
<evidence type="ECO:0000313" key="2">
    <source>
        <dbReference type="EMBL" id="TDO94202.1"/>
    </source>
</evidence>
<dbReference type="Pfam" id="PF09992">
    <property type="entry name" value="NAGPA"/>
    <property type="match status" value="1"/>
</dbReference>
<reference evidence="2 3" key="1">
    <citation type="submission" date="2019-03" db="EMBL/GenBank/DDBJ databases">
        <title>Subsurface microbial communities from deep shales in Ohio and West Virginia, USA.</title>
        <authorList>
            <person name="Wrighton K."/>
        </authorList>
    </citation>
    <scope>NUCLEOTIDE SEQUENCE [LARGE SCALE GENOMIC DNA]</scope>
    <source>
        <strain evidence="2 3">MA284_T2</strain>
    </source>
</reference>
<protein>
    <submittedName>
        <fullName evidence="2">Uncharacterized protein DUF2233</fullName>
    </submittedName>
</protein>